<gene>
    <name evidence="1" type="ORF">EJB05_38952</name>
</gene>
<dbReference type="OrthoDB" id="639767at2759"/>
<organism evidence="1 2">
    <name type="scientific">Eragrostis curvula</name>
    <name type="common">weeping love grass</name>
    <dbReference type="NCBI Taxonomy" id="38414"/>
    <lineage>
        <taxon>Eukaryota</taxon>
        <taxon>Viridiplantae</taxon>
        <taxon>Streptophyta</taxon>
        <taxon>Embryophyta</taxon>
        <taxon>Tracheophyta</taxon>
        <taxon>Spermatophyta</taxon>
        <taxon>Magnoliopsida</taxon>
        <taxon>Liliopsida</taxon>
        <taxon>Poales</taxon>
        <taxon>Poaceae</taxon>
        <taxon>PACMAD clade</taxon>
        <taxon>Chloridoideae</taxon>
        <taxon>Eragrostideae</taxon>
        <taxon>Eragrostidinae</taxon>
        <taxon>Eragrostis</taxon>
    </lineage>
</organism>
<dbReference type="SUPFAM" id="SSF53383">
    <property type="entry name" value="PLP-dependent transferases"/>
    <property type="match status" value="1"/>
</dbReference>
<dbReference type="InterPro" id="IPR015422">
    <property type="entry name" value="PyrdxlP-dep_Trfase_small"/>
</dbReference>
<dbReference type="Proteomes" id="UP000324897">
    <property type="component" value="Unassembled WGS sequence"/>
</dbReference>
<dbReference type="EMBL" id="RWGY01000031">
    <property type="protein sequence ID" value="TVU15431.1"/>
    <property type="molecule type" value="Genomic_DNA"/>
</dbReference>
<evidence type="ECO:0000313" key="1">
    <source>
        <dbReference type="EMBL" id="TVU15431.1"/>
    </source>
</evidence>
<dbReference type="Gramene" id="TVU15431">
    <property type="protein sequence ID" value="TVU15431"/>
    <property type="gene ID" value="EJB05_38952"/>
</dbReference>
<feature type="non-terminal residue" evidence="1">
    <location>
        <position position="1"/>
    </location>
</feature>
<proteinExistence type="predicted"/>
<protein>
    <submittedName>
        <fullName evidence="1">Uncharacterized protein</fullName>
    </submittedName>
</protein>
<dbReference type="Gene3D" id="3.90.1150.10">
    <property type="entry name" value="Aspartate Aminotransferase, domain 1"/>
    <property type="match status" value="1"/>
</dbReference>
<evidence type="ECO:0000313" key="2">
    <source>
        <dbReference type="Proteomes" id="UP000324897"/>
    </source>
</evidence>
<sequence>MECLRNGAVTDLKDMQVGVAAWGAASGDGHAHLRRRQAAGARPQRRRHGQDVRGLEVVAPRNFALVCFRSKPRGDDGEDACREENREIMERLNRSGKAFLTHTVVGDKFICCGSRWAPRRRRRGTCGALEN</sequence>
<comment type="caution">
    <text evidence="1">The sequence shown here is derived from an EMBL/GenBank/DDBJ whole genome shotgun (WGS) entry which is preliminary data.</text>
</comment>
<name>A0A5J9TXM2_9POAL</name>
<reference evidence="1 2" key="1">
    <citation type="journal article" date="2019" name="Sci. Rep.">
        <title>A high-quality genome of Eragrostis curvula grass provides insights into Poaceae evolution and supports new strategies to enhance forage quality.</title>
        <authorList>
            <person name="Carballo J."/>
            <person name="Santos B.A.C.M."/>
            <person name="Zappacosta D."/>
            <person name="Garbus I."/>
            <person name="Selva J.P."/>
            <person name="Gallo C.A."/>
            <person name="Diaz A."/>
            <person name="Albertini E."/>
            <person name="Caccamo M."/>
            <person name="Echenique V."/>
        </authorList>
    </citation>
    <scope>NUCLEOTIDE SEQUENCE [LARGE SCALE GENOMIC DNA]</scope>
    <source>
        <strain evidence="2">cv. Victoria</strain>
        <tissue evidence="1">Leaf</tissue>
    </source>
</reference>
<dbReference type="InterPro" id="IPR015424">
    <property type="entry name" value="PyrdxlP-dep_Trfase"/>
</dbReference>
<dbReference type="AlphaFoldDB" id="A0A5J9TXM2"/>
<accession>A0A5J9TXM2</accession>
<keyword evidence="2" id="KW-1185">Reference proteome</keyword>